<keyword evidence="4" id="KW-1185">Reference proteome</keyword>
<dbReference type="RefSeq" id="WP_307242873.1">
    <property type="nucleotide sequence ID" value="NZ_JAUSUZ010000001.1"/>
</dbReference>
<feature type="transmembrane region" description="Helical" evidence="1">
    <location>
        <begin position="123"/>
        <end position="141"/>
    </location>
</feature>
<dbReference type="Pfam" id="PF09990">
    <property type="entry name" value="DUF2231"/>
    <property type="match status" value="1"/>
</dbReference>
<sequence length="155" mass="16449">MFETINGMPAHVLLVHAAVVFVPLLALGAIVFAVWPAVRARIDWAVALLAVVAPLSALFSMISGNAFYEMRVADGTPEQFLDQIGEHASYGQRTFFFSLGLGLVTGALLLLRRRAGTPKAVTVGLSVVAVVLAVITGYFVVMTGDTGAAMNWKIS</sequence>
<evidence type="ECO:0000259" key="2">
    <source>
        <dbReference type="Pfam" id="PF09990"/>
    </source>
</evidence>
<feature type="transmembrane region" description="Helical" evidence="1">
    <location>
        <begin position="42"/>
        <end position="62"/>
    </location>
</feature>
<evidence type="ECO:0000256" key="1">
    <source>
        <dbReference type="SAM" id="Phobius"/>
    </source>
</evidence>
<dbReference type="InterPro" id="IPR019251">
    <property type="entry name" value="DUF2231_TM"/>
</dbReference>
<proteinExistence type="predicted"/>
<keyword evidence="1" id="KW-0812">Transmembrane</keyword>
<accession>A0AAE3W457</accession>
<gene>
    <name evidence="3" type="ORF">J2S42_005023</name>
</gene>
<name>A0AAE3W457_9ACTN</name>
<evidence type="ECO:0000313" key="4">
    <source>
        <dbReference type="Proteomes" id="UP001240236"/>
    </source>
</evidence>
<dbReference type="AlphaFoldDB" id="A0AAE3W457"/>
<evidence type="ECO:0000313" key="3">
    <source>
        <dbReference type="EMBL" id="MDQ0368354.1"/>
    </source>
</evidence>
<organism evidence="3 4">
    <name type="scientific">Catenuloplanes indicus</name>
    <dbReference type="NCBI Taxonomy" id="137267"/>
    <lineage>
        <taxon>Bacteria</taxon>
        <taxon>Bacillati</taxon>
        <taxon>Actinomycetota</taxon>
        <taxon>Actinomycetes</taxon>
        <taxon>Micromonosporales</taxon>
        <taxon>Micromonosporaceae</taxon>
        <taxon>Catenuloplanes</taxon>
    </lineage>
</organism>
<protein>
    <recommendedName>
        <fullName evidence="2">DUF2231 domain-containing protein</fullName>
    </recommendedName>
</protein>
<reference evidence="3 4" key="1">
    <citation type="submission" date="2023-07" db="EMBL/GenBank/DDBJ databases">
        <title>Sequencing the genomes of 1000 actinobacteria strains.</title>
        <authorList>
            <person name="Klenk H.-P."/>
        </authorList>
    </citation>
    <scope>NUCLEOTIDE SEQUENCE [LARGE SCALE GENOMIC DNA]</scope>
    <source>
        <strain evidence="3 4">DSM 44709</strain>
    </source>
</reference>
<keyword evidence="1" id="KW-1133">Transmembrane helix</keyword>
<keyword evidence="1" id="KW-0472">Membrane</keyword>
<dbReference type="EMBL" id="JAUSUZ010000001">
    <property type="protein sequence ID" value="MDQ0368354.1"/>
    <property type="molecule type" value="Genomic_DNA"/>
</dbReference>
<feature type="transmembrane region" description="Helical" evidence="1">
    <location>
        <begin position="94"/>
        <end position="111"/>
    </location>
</feature>
<comment type="caution">
    <text evidence="3">The sequence shown here is derived from an EMBL/GenBank/DDBJ whole genome shotgun (WGS) entry which is preliminary data.</text>
</comment>
<feature type="domain" description="DUF2231" evidence="2">
    <location>
        <begin position="7"/>
        <end position="153"/>
    </location>
</feature>
<dbReference type="Proteomes" id="UP001240236">
    <property type="component" value="Unassembled WGS sequence"/>
</dbReference>
<feature type="transmembrane region" description="Helical" evidence="1">
    <location>
        <begin position="12"/>
        <end position="35"/>
    </location>
</feature>